<proteinExistence type="predicted"/>
<dbReference type="GO" id="GO:0004497">
    <property type="term" value="F:monooxygenase activity"/>
    <property type="evidence" value="ECO:0007669"/>
    <property type="project" value="InterPro"/>
</dbReference>
<reference evidence="1 2" key="1">
    <citation type="submission" date="2014-04" db="EMBL/GenBank/DDBJ databases">
        <authorList>
            <consortium name="DOE Joint Genome Institute"/>
            <person name="Kuo A."/>
            <person name="Kohler A."/>
            <person name="Costa M.D."/>
            <person name="Nagy L.G."/>
            <person name="Floudas D."/>
            <person name="Copeland A."/>
            <person name="Barry K.W."/>
            <person name="Cichocki N."/>
            <person name="Veneault-Fourrey C."/>
            <person name="LaButti K."/>
            <person name="Lindquist E.A."/>
            <person name="Lipzen A."/>
            <person name="Lundell T."/>
            <person name="Morin E."/>
            <person name="Murat C."/>
            <person name="Sun H."/>
            <person name="Tunlid A."/>
            <person name="Henrissat B."/>
            <person name="Grigoriev I.V."/>
            <person name="Hibbett D.S."/>
            <person name="Martin F."/>
            <person name="Nordberg H.P."/>
            <person name="Cantor M.N."/>
            <person name="Hua S.X."/>
        </authorList>
    </citation>
    <scope>NUCLEOTIDE SEQUENCE [LARGE SCALE GENOMIC DNA]</scope>
    <source>
        <strain evidence="1 2">Marx 270</strain>
    </source>
</reference>
<dbReference type="GO" id="GO:0020037">
    <property type="term" value="F:heme binding"/>
    <property type="evidence" value="ECO:0007669"/>
    <property type="project" value="InterPro"/>
</dbReference>
<dbReference type="GO" id="GO:0005506">
    <property type="term" value="F:iron ion binding"/>
    <property type="evidence" value="ECO:0007669"/>
    <property type="project" value="InterPro"/>
</dbReference>
<dbReference type="GO" id="GO:0016705">
    <property type="term" value="F:oxidoreductase activity, acting on paired donors, with incorporation or reduction of molecular oxygen"/>
    <property type="evidence" value="ECO:0007669"/>
    <property type="project" value="InterPro"/>
</dbReference>
<sequence>MDASAVFVRIYEKLQEVARSATAIDVATGIAILCALRITFRIARDKLKTTRLRGPPRKNLIFGWSQDLLHAEDAGSMYEAWATEYGVAYEVPTTLGGRKIMLCDPRALAHFYGKETWTYVPTEFDLLFIRKNFGKAILCAQGEDHKRQRRSLSPAFSHVAIRKLLPVFYNSAYKVGVLNPAAGLNVCTYYLLGQGCMGDINRHQRWSQCHHRSSELVR</sequence>
<accession>A0A0C3NEQ4</accession>
<dbReference type="Gene3D" id="1.10.630.10">
    <property type="entry name" value="Cytochrome P450"/>
    <property type="match status" value="1"/>
</dbReference>
<dbReference type="InterPro" id="IPR036396">
    <property type="entry name" value="Cyt_P450_sf"/>
</dbReference>
<evidence type="ECO:0008006" key="3">
    <source>
        <dbReference type="Google" id="ProtNLM"/>
    </source>
</evidence>
<dbReference type="OrthoDB" id="1470350at2759"/>
<dbReference type="SUPFAM" id="SSF48264">
    <property type="entry name" value="Cytochrome P450"/>
    <property type="match status" value="1"/>
</dbReference>
<dbReference type="HOGENOM" id="CLU_1267348_0_0_1"/>
<organism evidence="1 2">
    <name type="scientific">Pisolithus tinctorius Marx 270</name>
    <dbReference type="NCBI Taxonomy" id="870435"/>
    <lineage>
        <taxon>Eukaryota</taxon>
        <taxon>Fungi</taxon>
        <taxon>Dikarya</taxon>
        <taxon>Basidiomycota</taxon>
        <taxon>Agaricomycotina</taxon>
        <taxon>Agaricomycetes</taxon>
        <taxon>Agaricomycetidae</taxon>
        <taxon>Boletales</taxon>
        <taxon>Sclerodermatineae</taxon>
        <taxon>Pisolithaceae</taxon>
        <taxon>Pisolithus</taxon>
    </lineage>
</organism>
<dbReference type="EMBL" id="KN832120">
    <property type="protein sequence ID" value="KIN93993.1"/>
    <property type="molecule type" value="Genomic_DNA"/>
</dbReference>
<protein>
    <recommendedName>
        <fullName evidence="3">Cytochrome P450</fullName>
    </recommendedName>
</protein>
<reference evidence="2" key="2">
    <citation type="submission" date="2015-01" db="EMBL/GenBank/DDBJ databases">
        <title>Evolutionary Origins and Diversification of the Mycorrhizal Mutualists.</title>
        <authorList>
            <consortium name="DOE Joint Genome Institute"/>
            <consortium name="Mycorrhizal Genomics Consortium"/>
            <person name="Kohler A."/>
            <person name="Kuo A."/>
            <person name="Nagy L.G."/>
            <person name="Floudas D."/>
            <person name="Copeland A."/>
            <person name="Barry K.W."/>
            <person name="Cichocki N."/>
            <person name="Veneault-Fourrey C."/>
            <person name="LaButti K."/>
            <person name="Lindquist E.A."/>
            <person name="Lipzen A."/>
            <person name="Lundell T."/>
            <person name="Morin E."/>
            <person name="Murat C."/>
            <person name="Riley R."/>
            <person name="Ohm R."/>
            <person name="Sun H."/>
            <person name="Tunlid A."/>
            <person name="Henrissat B."/>
            <person name="Grigoriev I.V."/>
            <person name="Hibbett D.S."/>
            <person name="Martin F."/>
        </authorList>
    </citation>
    <scope>NUCLEOTIDE SEQUENCE [LARGE SCALE GENOMIC DNA]</scope>
    <source>
        <strain evidence="2">Marx 270</strain>
    </source>
</reference>
<keyword evidence="2" id="KW-1185">Reference proteome</keyword>
<dbReference type="STRING" id="870435.A0A0C3NEQ4"/>
<evidence type="ECO:0000313" key="2">
    <source>
        <dbReference type="Proteomes" id="UP000054217"/>
    </source>
</evidence>
<evidence type="ECO:0000313" key="1">
    <source>
        <dbReference type="EMBL" id="KIN93993.1"/>
    </source>
</evidence>
<dbReference type="AlphaFoldDB" id="A0A0C3NEQ4"/>
<dbReference type="InParanoid" id="A0A0C3NEQ4"/>
<gene>
    <name evidence="1" type="ORF">M404DRAFT_415298</name>
</gene>
<name>A0A0C3NEQ4_PISTI</name>
<dbReference type="Proteomes" id="UP000054217">
    <property type="component" value="Unassembled WGS sequence"/>
</dbReference>